<comment type="subcellular location">
    <subcellularLocation>
        <location evidence="1">Cytoplasm</location>
        <location evidence="1">Cytosol</location>
    </subcellularLocation>
</comment>
<evidence type="ECO:0000313" key="7">
    <source>
        <dbReference type="EMBL" id="SHF56155.1"/>
    </source>
</evidence>
<evidence type="ECO:0000256" key="2">
    <source>
        <dbReference type="ARBA" id="ARBA00022490"/>
    </source>
</evidence>
<dbReference type="Pfam" id="PF05400">
    <property type="entry name" value="FliT"/>
    <property type="match status" value="1"/>
</dbReference>
<evidence type="ECO:0000256" key="4">
    <source>
        <dbReference type="ARBA" id="ARBA00023186"/>
    </source>
</evidence>
<dbReference type="GO" id="GO:0044781">
    <property type="term" value="P:bacterial-type flagellum organization"/>
    <property type="evidence" value="ECO:0007669"/>
    <property type="project" value="UniProtKB-KW"/>
</dbReference>
<name>A0A1M5CN11_9GAMM</name>
<evidence type="ECO:0000313" key="8">
    <source>
        <dbReference type="Proteomes" id="UP000184346"/>
    </source>
</evidence>
<keyword evidence="3" id="KW-1005">Bacterial flagellum biogenesis</keyword>
<dbReference type="Proteomes" id="UP000184346">
    <property type="component" value="Unassembled WGS sequence"/>
</dbReference>
<dbReference type="AlphaFoldDB" id="A0A1M5CN11"/>
<proteinExistence type="predicted"/>
<keyword evidence="2" id="KW-0963">Cytoplasm</keyword>
<dbReference type="STRING" id="1121942.SAMN02745148_02986"/>
<dbReference type="EMBL" id="FQUJ01000014">
    <property type="protein sequence ID" value="SHF56155.1"/>
    <property type="molecule type" value="Genomic_DNA"/>
</dbReference>
<evidence type="ECO:0000256" key="1">
    <source>
        <dbReference type="ARBA" id="ARBA00004514"/>
    </source>
</evidence>
<reference evidence="7 8" key="1">
    <citation type="submission" date="2016-11" db="EMBL/GenBank/DDBJ databases">
        <authorList>
            <person name="Jaros S."/>
            <person name="Januszkiewicz K."/>
            <person name="Wedrychowicz H."/>
        </authorList>
    </citation>
    <scope>NUCLEOTIDE SEQUENCE [LARGE SCALE GENOMIC DNA]</scope>
    <source>
        <strain evidence="7 8">DSM 19980</strain>
    </source>
</reference>
<accession>A0A1M5CN11</accession>
<dbReference type="Gene3D" id="1.20.58.380">
    <property type="entry name" value="Flagellar protein flit"/>
    <property type="match status" value="1"/>
</dbReference>
<evidence type="ECO:0000256" key="3">
    <source>
        <dbReference type="ARBA" id="ARBA00022795"/>
    </source>
</evidence>
<protein>
    <recommendedName>
        <fullName evidence="5">Flagellar protein FliT</fullName>
    </recommendedName>
</protein>
<keyword evidence="7" id="KW-0969">Cilium</keyword>
<feature type="region of interest" description="Disordered" evidence="6">
    <location>
        <begin position="82"/>
        <end position="119"/>
    </location>
</feature>
<keyword evidence="4" id="KW-0143">Chaperone</keyword>
<sequence>MMPADKVLAGYEKLLKRSARMLNSAREGEWAHLVHEESTYVIEVEDLRQLEIHCELDADAMRRKADLLERILEQDTETRQRLENRRNELSELMGNSRRRRELSRTYQAPDIARARQGVR</sequence>
<keyword evidence="7" id="KW-0282">Flagellum</keyword>
<evidence type="ECO:0000256" key="5">
    <source>
        <dbReference type="ARBA" id="ARBA00093797"/>
    </source>
</evidence>
<organism evidence="7 8">
    <name type="scientific">Modicisalibacter ilicicola DSM 19980</name>
    <dbReference type="NCBI Taxonomy" id="1121942"/>
    <lineage>
        <taxon>Bacteria</taxon>
        <taxon>Pseudomonadati</taxon>
        <taxon>Pseudomonadota</taxon>
        <taxon>Gammaproteobacteria</taxon>
        <taxon>Oceanospirillales</taxon>
        <taxon>Halomonadaceae</taxon>
        <taxon>Modicisalibacter</taxon>
    </lineage>
</organism>
<evidence type="ECO:0000256" key="6">
    <source>
        <dbReference type="SAM" id="MobiDB-lite"/>
    </source>
</evidence>
<gene>
    <name evidence="7" type="ORF">SAMN02745148_02986</name>
</gene>
<dbReference type="OrthoDB" id="6238322at2"/>
<keyword evidence="8" id="KW-1185">Reference proteome</keyword>
<dbReference type="InterPro" id="IPR008622">
    <property type="entry name" value="FliT"/>
</dbReference>
<keyword evidence="7" id="KW-0966">Cell projection</keyword>